<dbReference type="Proteomes" id="UP001597557">
    <property type="component" value="Unassembled WGS sequence"/>
</dbReference>
<dbReference type="RefSeq" id="WP_377185595.1">
    <property type="nucleotide sequence ID" value="NZ_JBHUPD010000002.1"/>
</dbReference>
<evidence type="ECO:0000313" key="2">
    <source>
        <dbReference type="Proteomes" id="UP001597557"/>
    </source>
</evidence>
<comment type="caution">
    <text evidence="1">The sequence shown here is derived from an EMBL/GenBank/DDBJ whole genome shotgun (WGS) entry which is preliminary data.</text>
</comment>
<name>A0ABW5YEA5_9SPHI</name>
<dbReference type="PROSITE" id="PS51257">
    <property type="entry name" value="PROKAR_LIPOPROTEIN"/>
    <property type="match status" value="1"/>
</dbReference>
<gene>
    <name evidence="1" type="ORF">ACFS5N_11765</name>
</gene>
<evidence type="ECO:0008006" key="3">
    <source>
        <dbReference type="Google" id="ProtNLM"/>
    </source>
</evidence>
<keyword evidence="2" id="KW-1185">Reference proteome</keyword>
<dbReference type="EMBL" id="JBHUPD010000002">
    <property type="protein sequence ID" value="MFD2873151.1"/>
    <property type="molecule type" value="Genomic_DNA"/>
</dbReference>
<reference evidence="2" key="1">
    <citation type="journal article" date="2019" name="Int. J. Syst. Evol. Microbiol.">
        <title>The Global Catalogue of Microorganisms (GCM) 10K type strain sequencing project: providing services to taxonomists for standard genome sequencing and annotation.</title>
        <authorList>
            <consortium name="The Broad Institute Genomics Platform"/>
            <consortium name="The Broad Institute Genome Sequencing Center for Infectious Disease"/>
            <person name="Wu L."/>
            <person name="Ma J."/>
        </authorList>
    </citation>
    <scope>NUCLEOTIDE SEQUENCE [LARGE SCALE GENOMIC DNA]</scope>
    <source>
        <strain evidence="2">KCTC 22437</strain>
    </source>
</reference>
<accession>A0ABW5YEA5</accession>
<proteinExistence type="predicted"/>
<sequence>MKKSYPKNYYKFLTFLIACFFAASCKKDAQVAPNNVNPGSTTNYATLGLYEQISSTSGARRIFIACPQLGDVVTKNYGLIFDTGSTGLTIDATDIIPASMITDNGFQFTGDTTVVSGITITSQKIVLSYGGVDGAISEYGNLAYAKVTLGDGHGNIVTPRIPFFLYYKVVNLTTGAKLASHSADVFGVGPGVSGSSAPSRLISSPLSYFSLNSGQTNGFRLSVLNSNNFLSSATYTDALLHIGLTSNDLNSSGFIMHPLSYNAITGYSPNIPSTITYNGKTVSGTILFDTGTPVTTIIEDPSAASNSAALPTNSSVSISTSQGFNYNYTTTSNFNLTQIENPSYTKDNRTVFSIDFFLSNEYLLDYANHRIGLKNN</sequence>
<evidence type="ECO:0000313" key="1">
    <source>
        <dbReference type="EMBL" id="MFD2873151.1"/>
    </source>
</evidence>
<protein>
    <recommendedName>
        <fullName evidence="3">Aspartyl protease</fullName>
    </recommendedName>
</protein>
<organism evidence="1 2">
    <name type="scientific">Mucilaginibacter ximonensis</name>
    <dbReference type="NCBI Taxonomy" id="538021"/>
    <lineage>
        <taxon>Bacteria</taxon>
        <taxon>Pseudomonadati</taxon>
        <taxon>Bacteroidota</taxon>
        <taxon>Sphingobacteriia</taxon>
        <taxon>Sphingobacteriales</taxon>
        <taxon>Sphingobacteriaceae</taxon>
        <taxon>Mucilaginibacter</taxon>
    </lineage>
</organism>